<reference evidence="16" key="1">
    <citation type="submission" date="2021-03" db="EMBL/GenBank/DDBJ databases">
        <title>Draft genome sequence of rust myrtle Austropuccinia psidii MF-1, a brazilian biotype.</title>
        <authorList>
            <person name="Quecine M.C."/>
            <person name="Pachon D.M.R."/>
            <person name="Bonatelli M.L."/>
            <person name="Correr F.H."/>
            <person name="Franceschini L.M."/>
            <person name="Leite T.F."/>
            <person name="Margarido G.R.A."/>
            <person name="Almeida C.A."/>
            <person name="Ferrarezi J.A."/>
            <person name="Labate C.A."/>
        </authorList>
    </citation>
    <scope>NUCLEOTIDE SEQUENCE</scope>
    <source>
        <strain evidence="16">MF-1</strain>
    </source>
</reference>
<accession>A0A9Q3EY85</accession>
<evidence type="ECO:0000256" key="1">
    <source>
        <dbReference type="ARBA" id="ARBA00022578"/>
    </source>
</evidence>
<evidence type="ECO:0000256" key="3">
    <source>
        <dbReference type="ARBA" id="ARBA00022722"/>
    </source>
</evidence>
<keyword evidence="10" id="KW-0695">RNA-directed DNA polymerase</keyword>
<keyword evidence="11" id="KW-0808">Transferase</keyword>
<comment type="catalytic activity">
    <reaction evidence="14">
        <text>DNA(n) + a 2'-deoxyribonucleoside 5'-triphosphate = DNA(n+1) + diphosphate</text>
        <dbReference type="Rhea" id="RHEA:22508"/>
        <dbReference type="Rhea" id="RHEA-COMP:17339"/>
        <dbReference type="Rhea" id="RHEA-COMP:17340"/>
        <dbReference type="ChEBI" id="CHEBI:33019"/>
        <dbReference type="ChEBI" id="CHEBI:61560"/>
        <dbReference type="ChEBI" id="CHEBI:173112"/>
        <dbReference type="EC" id="2.7.7.7"/>
    </reaction>
</comment>
<comment type="catalytic activity">
    <reaction evidence="13">
        <text>DNA(n) + a 2'-deoxyribonucleoside 5'-triphosphate = DNA(n+1) + diphosphate</text>
        <dbReference type="Rhea" id="RHEA:22508"/>
        <dbReference type="Rhea" id="RHEA-COMP:17339"/>
        <dbReference type="Rhea" id="RHEA-COMP:17340"/>
        <dbReference type="ChEBI" id="CHEBI:33019"/>
        <dbReference type="ChEBI" id="CHEBI:61560"/>
        <dbReference type="ChEBI" id="CHEBI:173112"/>
        <dbReference type="EC" id="2.7.7.49"/>
    </reaction>
</comment>
<evidence type="ECO:0000256" key="14">
    <source>
        <dbReference type="ARBA" id="ARBA00049244"/>
    </source>
</evidence>
<dbReference type="OrthoDB" id="2186513at2759"/>
<dbReference type="AlphaFoldDB" id="A0A9Q3EY85"/>
<keyword evidence="3" id="KW-0540">Nuclease</keyword>
<evidence type="ECO:0000256" key="8">
    <source>
        <dbReference type="ARBA" id="ARBA00022884"/>
    </source>
</evidence>
<protein>
    <recommendedName>
        <fullName evidence="15">Integrase catalytic domain-containing protein</fullName>
    </recommendedName>
</protein>
<evidence type="ECO:0000256" key="7">
    <source>
        <dbReference type="ARBA" id="ARBA00022842"/>
    </source>
</evidence>
<keyword evidence="5" id="KW-0255">Endonuclease</keyword>
<dbReference type="GO" id="GO:0005634">
    <property type="term" value="C:nucleus"/>
    <property type="evidence" value="ECO:0007669"/>
    <property type="project" value="UniProtKB-ARBA"/>
</dbReference>
<dbReference type="GO" id="GO:0003723">
    <property type="term" value="F:RNA binding"/>
    <property type="evidence" value="ECO:0007669"/>
    <property type="project" value="UniProtKB-KW"/>
</dbReference>
<gene>
    <name evidence="16" type="ORF">O181_066731</name>
</gene>
<organism evidence="16 17">
    <name type="scientific">Austropuccinia psidii MF-1</name>
    <dbReference type="NCBI Taxonomy" id="1389203"/>
    <lineage>
        <taxon>Eukaryota</taxon>
        <taxon>Fungi</taxon>
        <taxon>Dikarya</taxon>
        <taxon>Basidiomycota</taxon>
        <taxon>Pucciniomycotina</taxon>
        <taxon>Pucciniomycetes</taxon>
        <taxon>Pucciniales</taxon>
        <taxon>Sphaerophragmiaceae</taxon>
        <taxon>Austropuccinia</taxon>
    </lineage>
</organism>
<dbReference type="GO" id="GO:0004519">
    <property type="term" value="F:endonuclease activity"/>
    <property type="evidence" value="ECO:0007669"/>
    <property type="project" value="UniProtKB-KW"/>
</dbReference>
<dbReference type="Gene3D" id="3.30.420.10">
    <property type="entry name" value="Ribonuclease H-like superfamily/Ribonuclease H"/>
    <property type="match status" value="1"/>
</dbReference>
<dbReference type="GO" id="GO:0046872">
    <property type="term" value="F:metal ion binding"/>
    <property type="evidence" value="ECO:0007669"/>
    <property type="project" value="UniProtKB-KW"/>
</dbReference>
<evidence type="ECO:0000256" key="12">
    <source>
        <dbReference type="ARBA" id="ARBA00023172"/>
    </source>
</evidence>
<evidence type="ECO:0000313" key="16">
    <source>
        <dbReference type="EMBL" id="MBW0527016.1"/>
    </source>
</evidence>
<keyword evidence="12" id="KW-0233">DNA recombination</keyword>
<dbReference type="GO" id="GO:0006310">
    <property type="term" value="P:DNA recombination"/>
    <property type="evidence" value="ECO:0007669"/>
    <property type="project" value="UniProtKB-KW"/>
</dbReference>
<evidence type="ECO:0000259" key="15">
    <source>
        <dbReference type="PROSITE" id="PS50994"/>
    </source>
</evidence>
<evidence type="ECO:0000256" key="11">
    <source>
        <dbReference type="ARBA" id="ARBA00022932"/>
    </source>
</evidence>
<keyword evidence="11" id="KW-0239">DNA-directed DNA polymerase</keyword>
<evidence type="ECO:0000256" key="10">
    <source>
        <dbReference type="ARBA" id="ARBA00022918"/>
    </source>
</evidence>
<comment type="caution">
    <text evidence="16">The sequence shown here is derived from an EMBL/GenBank/DDBJ whole genome shotgun (WGS) entry which is preliminary data.</text>
</comment>
<dbReference type="PROSITE" id="PS50994">
    <property type="entry name" value="INTEGRASE"/>
    <property type="match status" value="1"/>
</dbReference>
<sequence length="217" mass="25171">MDTLQINPPTRRGYKYVLVLINDFSRFNRIYLLSEKAQAEERIKTYLLEIKNKLDITPTYLHMDRRGEFSSQLFLNHLATQGIYLERGLHESPQTNGVSESFNKTLLSKIRCLLGQSNIPILYWDEADLHTSLLLNMLSHKNLNMESPITVLKRKNFSIEPEIDLHRLVPFGIRITTKIVKPTSKIVPGGEVLWELTFERYSNGLRMLNLETGKIQV</sequence>
<dbReference type="GO" id="GO:0015074">
    <property type="term" value="P:DNA integration"/>
    <property type="evidence" value="ECO:0007669"/>
    <property type="project" value="UniProtKB-KW"/>
</dbReference>
<dbReference type="InterPro" id="IPR039537">
    <property type="entry name" value="Retrotran_Ty1/copia-like"/>
</dbReference>
<evidence type="ECO:0000256" key="6">
    <source>
        <dbReference type="ARBA" id="ARBA00022801"/>
    </source>
</evidence>
<evidence type="ECO:0000256" key="5">
    <source>
        <dbReference type="ARBA" id="ARBA00022759"/>
    </source>
</evidence>
<dbReference type="EMBL" id="AVOT02033161">
    <property type="protein sequence ID" value="MBW0527016.1"/>
    <property type="molecule type" value="Genomic_DNA"/>
</dbReference>
<dbReference type="GO" id="GO:0016787">
    <property type="term" value="F:hydrolase activity"/>
    <property type="evidence" value="ECO:0007669"/>
    <property type="project" value="UniProtKB-KW"/>
</dbReference>
<dbReference type="InterPro" id="IPR001584">
    <property type="entry name" value="Integrase_cat-core"/>
</dbReference>
<keyword evidence="17" id="KW-1185">Reference proteome</keyword>
<dbReference type="GO" id="GO:0032196">
    <property type="term" value="P:transposition"/>
    <property type="evidence" value="ECO:0007669"/>
    <property type="project" value="UniProtKB-KW"/>
</dbReference>
<dbReference type="Proteomes" id="UP000765509">
    <property type="component" value="Unassembled WGS sequence"/>
</dbReference>
<keyword evidence="8" id="KW-0694">RNA-binding</keyword>
<keyword evidence="2" id="KW-0548">Nucleotidyltransferase</keyword>
<dbReference type="InterPro" id="IPR036397">
    <property type="entry name" value="RNaseH_sf"/>
</dbReference>
<name>A0A9Q3EY85_9BASI</name>
<evidence type="ECO:0000256" key="2">
    <source>
        <dbReference type="ARBA" id="ARBA00022695"/>
    </source>
</evidence>
<evidence type="ECO:0000256" key="4">
    <source>
        <dbReference type="ARBA" id="ARBA00022723"/>
    </source>
</evidence>
<evidence type="ECO:0000256" key="9">
    <source>
        <dbReference type="ARBA" id="ARBA00022908"/>
    </source>
</evidence>
<evidence type="ECO:0000256" key="13">
    <source>
        <dbReference type="ARBA" id="ARBA00048173"/>
    </source>
</evidence>
<dbReference type="SUPFAM" id="SSF53098">
    <property type="entry name" value="Ribonuclease H-like"/>
    <property type="match status" value="1"/>
</dbReference>
<feature type="domain" description="Integrase catalytic" evidence="15">
    <location>
        <begin position="1"/>
        <end position="156"/>
    </location>
</feature>
<keyword evidence="7" id="KW-0460">Magnesium</keyword>
<keyword evidence="4" id="KW-0479">Metal-binding</keyword>
<dbReference type="PANTHER" id="PTHR42648:SF11">
    <property type="entry name" value="TRANSPOSON TY4-P GAG-POL POLYPROTEIN"/>
    <property type="match status" value="1"/>
</dbReference>
<proteinExistence type="predicted"/>
<keyword evidence="9" id="KW-0229">DNA integration</keyword>
<keyword evidence="1" id="KW-0815">Transposition</keyword>
<evidence type="ECO:0000313" key="17">
    <source>
        <dbReference type="Proteomes" id="UP000765509"/>
    </source>
</evidence>
<dbReference type="GO" id="GO:0003887">
    <property type="term" value="F:DNA-directed DNA polymerase activity"/>
    <property type="evidence" value="ECO:0007669"/>
    <property type="project" value="UniProtKB-KW"/>
</dbReference>
<dbReference type="GO" id="GO:0003964">
    <property type="term" value="F:RNA-directed DNA polymerase activity"/>
    <property type="evidence" value="ECO:0007669"/>
    <property type="project" value="UniProtKB-KW"/>
</dbReference>
<dbReference type="PANTHER" id="PTHR42648">
    <property type="entry name" value="TRANSPOSASE, PUTATIVE-RELATED"/>
    <property type="match status" value="1"/>
</dbReference>
<keyword evidence="6" id="KW-0378">Hydrolase</keyword>
<dbReference type="InterPro" id="IPR012337">
    <property type="entry name" value="RNaseH-like_sf"/>
</dbReference>